<dbReference type="AlphaFoldDB" id="A0A6J6DE74"/>
<dbReference type="PANTHER" id="PTHR42841">
    <property type="entry name" value="AMINE OXIDASE"/>
    <property type="match status" value="1"/>
</dbReference>
<name>A0A6J6DE74_9ZZZZ</name>
<dbReference type="InterPro" id="IPR036188">
    <property type="entry name" value="FAD/NAD-bd_sf"/>
</dbReference>
<dbReference type="Pfam" id="PF13450">
    <property type="entry name" value="NAD_binding_8"/>
    <property type="match status" value="1"/>
</dbReference>
<proteinExistence type="predicted"/>
<sequence length="387" mass="41521">MAKVSEVLIIGAGLAGLNSAIHLQSRGANVRIVESSDRPGGRVTSDVIDGFICDRGFQLINANYPALKELNVVKEIDFVVAPRVIEVAMDTSRHLIGDPRNAFRSAFDSSLGSLFEKFSLLAFVYGGTAKNEPLSNALVRCGLTYERVLRPFLQGVFLTDPKNVDAKYGQQILRSFVSGSIGVPKNGVGQLSYALANRVSNISYNVQVDRITGGKVHSSDGVLSADKIVVATDANTAAQLLGIGQVPKMAGCITWYHAVEDNPSGTGRLVVDGLNRGPVINSVVISDISTNYAPSGAHLVSTTTGLSITESDVRRHLAQIWSVPTHTWQLIAKYVIPTALPIQNPGKGLSQELKINDQLYVVGDHRMVPSQQGALFSGRLVSDLIFN</sequence>
<dbReference type="Pfam" id="PF01593">
    <property type="entry name" value="Amino_oxidase"/>
    <property type="match status" value="1"/>
</dbReference>
<organism evidence="2">
    <name type="scientific">freshwater metagenome</name>
    <dbReference type="NCBI Taxonomy" id="449393"/>
    <lineage>
        <taxon>unclassified sequences</taxon>
        <taxon>metagenomes</taxon>
        <taxon>ecological metagenomes</taxon>
    </lineage>
</organism>
<accession>A0A6J6DE74</accession>
<dbReference type="Gene3D" id="3.50.50.60">
    <property type="entry name" value="FAD/NAD(P)-binding domain"/>
    <property type="match status" value="1"/>
</dbReference>
<evidence type="ECO:0000313" key="2">
    <source>
        <dbReference type="EMBL" id="CAB4562302.1"/>
    </source>
</evidence>
<protein>
    <submittedName>
        <fullName evidence="2">Unannotated protein</fullName>
    </submittedName>
</protein>
<dbReference type="SUPFAM" id="SSF51905">
    <property type="entry name" value="FAD/NAD(P)-binding domain"/>
    <property type="match status" value="1"/>
</dbReference>
<gene>
    <name evidence="2" type="ORF">UFOPK1643_00264</name>
</gene>
<evidence type="ECO:0000259" key="1">
    <source>
        <dbReference type="Pfam" id="PF01593"/>
    </source>
</evidence>
<reference evidence="2" key="1">
    <citation type="submission" date="2020-05" db="EMBL/GenBank/DDBJ databases">
        <authorList>
            <person name="Chiriac C."/>
            <person name="Salcher M."/>
            <person name="Ghai R."/>
            <person name="Kavagutti S V."/>
        </authorList>
    </citation>
    <scope>NUCLEOTIDE SEQUENCE</scope>
</reference>
<dbReference type="InterPro" id="IPR002937">
    <property type="entry name" value="Amino_oxidase"/>
</dbReference>
<dbReference type="EMBL" id="CAEZTK010000011">
    <property type="protein sequence ID" value="CAB4562302.1"/>
    <property type="molecule type" value="Genomic_DNA"/>
</dbReference>
<dbReference type="GO" id="GO:0016491">
    <property type="term" value="F:oxidoreductase activity"/>
    <property type="evidence" value="ECO:0007669"/>
    <property type="project" value="InterPro"/>
</dbReference>
<feature type="domain" description="Amine oxidase" evidence="1">
    <location>
        <begin position="145"/>
        <end position="299"/>
    </location>
</feature>